<feature type="transmembrane region" description="Helical" evidence="1">
    <location>
        <begin position="37"/>
        <end position="59"/>
    </location>
</feature>
<dbReference type="AlphaFoldDB" id="A0A162DK48"/>
<accession>A0A162DK48</accession>
<evidence type="ECO:0000256" key="1">
    <source>
        <dbReference type="SAM" id="Phobius"/>
    </source>
</evidence>
<proteinExistence type="predicted"/>
<keyword evidence="1" id="KW-0812">Transmembrane</keyword>
<dbReference type="Proteomes" id="UP000076715">
    <property type="component" value="Unassembled WGS sequence"/>
</dbReference>
<organism evidence="2 3">
    <name type="scientific">Aquimarina aggregata</name>
    <dbReference type="NCBI Taxonomy" id="1642818"/>
    <lineage>
        <taxon>Bacteria</taxon>
        <taxon>Pseudomonadati</taxon>
        <taxon>Bacteroidota</taxon>
        <taxon>Flavobacteriia</taxon>
        <taxon>Flavobacteriales</taxon>
        <taxon>Flavobacteriaceae</taxon>
        <taxon>Aquimarina</taxon>
    </lineage>
</organism>
<sequence length="260" mass="30689">MLSNSEKDKIRLEEVYRQEVIKEIGIAKESNSSLWTFLNSGFVLFLLSSVVLGGLSFFYKEWKNDQVEYQRSQNTKKINEQIKSKLIEETLVRFNVIEKLADTIPEYKSKNVLIAYWGNSIREEKGLDLQYYHLRPLFAEYEKLTLLEILTELKRYSDGNIKEKISQIRNILIHRSEELNGGKFVYSKTRNGEILPPGRLLKSNNNGPYEWTYITKENRKIKLHREKIPLVRYFTVSADQRDLIKLIQELDVLLDKEIIH</sequence>
<protein>
    <submittedName>
        <fullName evidence="2">Uncharacterized protein</fullName>
    </submittedName>
</protein>
<gene>
    <name evidence="2" type="ORF">AWE51_19760</name>
</gene>
<evidence type="ECO:0000313" key="3">
    <source>
        <dbReference type="Proteomes" id="UP000076715"/>
    </source>
</evidence>
<dbReference type="EMBL" id="LQRT01000003">
    <property type="protein sequence ID" value="KZS41638.1"/>
    <property type="molecule type" value="Genomic_DNA"/>
</dbReference>
<keyword evidence="3" id="KW-1185">Reference proteome</keyword>
<evidence type="ECO:0000313" key="2">
    <source>
        <dbReference type="EMBL" id="KZS41638.1"/>
    </source>
</evidence>
<keyword evidence="1" id="KW-1133">Transmembrane helix</keyword>
<dbReference type="RefSeq" id="WP_066311107.1">
    <property type="nucleotide sequence ID" value="NZ_LQRT01000003.1"/>
</dbReference>
<comment type="caution">
    <text evidence="2">The sequence shown here is derived from an EMBL/GenBank/DDBJ whole genome shotgun (WGS) entry which is preliminary data.</text>
</comment>
<name>A0A162DK48_9FLAO</name>
<keyword evidence="1" id="KW-0472">Membrane</keyword>
<reference evidence="2 3" key="1">
    <citation type="submission" date="2016-01" db="EMBL/GenBank/DDBJ databases">
        <title>The draft genome sequence of Aquimarina sp. RZW4-3-2.</title>
        <authorList>
            <person name="Wang Y."/>
        </authorList>
    </citation>
    <scope>NUCLEOTIDE SEQUENCE [LARGE SCALE GENOMIC DNA]</scope>
    <source>
        <strain evidence="2 3">RZW4-3-2</strain>
    </source>
</reference>